<name>A0A3L6TQN9_PANMI</name>
<evidence type="ECO:0000313" key="2">
    <source>
        <dbReference type="EMBL" id="RLN41538.1"/>
    </source>
</evidence>
<reference evidence="3" key="1">
    <citation type="journal article" date="2019" name="Nat. Commun.">
        <title>The genome of broomcorn millet.</title>
        <authorList>
            <person name="Zou C."/>
            <person name="Miki D."/>
            <person name="Li D."/>
            <person name="Tang Q."/>
            <person name="Xiao L."/>
            <person name="Rajput S."/>
            <person name="Deng P."/>
            <person name="Jia W."/>
            <person name="Huang R."/>
            <person name="Zhang M."/>
            <person name="Sun Y."/>
            <person name="Hu J."/>
            <person name="Fu X."/>
            <person name="Schnable P.S."/>
            <person name="Li F."/>
            <person name="Zhang H."/>
            <person name="Feng B."/>
            <person name="Zhu X."/>
            <person name="Liu R."/>
            <person name="Schnable J.C."/>
            <person name="Zhu J.-K."/>
            <person name="Zhang H."/>
        </authorList>
    </citation>
    <scope>NUCLEOTIDE SEQUENCE [LARGE SCALE GENOMIC DNA]</scope>
</reference>
<feature type="compositionally biased region" description="Low complexity" evidence="1">
    <location>
        <begin position="195"/>
        <end position="208"/>
    </location>
</feature>
<feature type="compositionally biased region" description="Acidic residues" evidence="1">
    <location>
        <begin position="221"/>
        <end position="232"/>
    </location>
</feature>
<dbReference type="AlphaFoldDB" id="A0A3L6TQN9"/>
<dbReference type="EMBL" id="PQIB02000001">
    <property type="protein sequence ID" value="RLN41538.1"/>
    <property type="molecule type" value="Genomic_DNA"/>
</dbReference>
<keyword evidence="3" id="KW-1185">Reference proteome</keyword>
<comment type="caution">
    <text evidence="2">The sequence shown here is derived from an EMBL/GenBank/DDBJ whole genome shotgun (WGS) entry which is preliminary data.</text>
</comment>
<feature type="region of interest" description="Disordered" evidence="1">
    <location>
        <begin position="195"/>
        <end position="258"/>
    </location>
</feature>
<evidence type="ECO:0000313" key="3">
    <source>
        <dbReference type="Proteomes" id="UP000275267"/>
    </source>
</evidence>
<evidence type="ECO:0000256" key="1">
    <source>
        <dbReference type="SAM" id="MobiDB-lite"/>
    </source>
</evidence>
<sequence>MNQFFRATIDGKDGDGTALRYYACNLLARTMPGGRPFCIMDFIWNEMRRAMCDPTKFLPSAPYIMYMIERVTKISFPKDCKHEPLHLHPHSGNAPPGAPRHAGATRNLRFDPPTSHVGACSSSYRDHSGSFIKRALKSIFGMCKSISQELNENHRDIIEIKIHLGLPYDPYHELHDVDDPFAEWDAADEAAIAAAHAPLPRPRLPSATRSRRSPPHGQEIFYEEEETEEEEPINYHEHTDSDEDEDTSEDDAQDDDDE</sequence>
<feature type="compositionally biased region" description="Acidic residues" evidence="1">
    <location>
        <begin position="240"/>
        <end position="258"/>
    </location>
</feature>
<proteinExistence type="predicted"/>
<accession>A0A3L6TQN9</accession>
<dbReference type="Proteomes" id="UP000275267">
    <property type="component" value="Unassembled WGS sequence"/>
</dbReference>
<organism evidence="2 3">
    <name type="scientific">Panicum miliaceum</name>
    <name type="common">Proso millet</name>
    <name type="synonym">Broomcorn millet</name>
    <dbReference type="NCBI Taxonomy" id="4540"/>
    <lineage>
        <taxon>Eukaryota</taxon>
        <taxon>Viridiplantae</taxon>
        <taxon>Streptophyta</taxon>
        <taxon>Embryophyta</taxon>
        <taxon>Tracheophyta</taxon>
        <taxon>Spermatophyta</taxon>
        <taxon>Magnoliopsida</taxon>
        <taxon>Liliopsida</taxon>
        <taxon>Poales</taxon>
        <taxon>Poaceae</taxon>
        <taxon>PACMAD clade</taxon>
        <taxon>Panicoideae</taxon>
        <taxon>Panicodae</taxon>
        <taxon>Paniceae</taxon>
        <taxon>Panicinae</taxon>
        <taxon>Panicum</taxon>
        <taxon>Panicum sect. Panicum</taxon>
    </lineage>
</organism>
<dbReference type="OrthoDB" id="707007at2759"/>
<gene>
    <name evidence="2" type="ORF">C2845_PM01G45780</name>
</gene>
<protein>
    <submittedName>
        <fullName evidence="2">Callose synthase 6</fullName>
    </submittedName>
</protein>
<feature type="region of interest" description="Disordered" evidence="1">
    <location>
        <begin position="85"/>
        <end position="107"/>
    </location>
</feature>